<comment type="caution">
    <text evidence="1">The sequence shown here is derived from an EMBL/GenBank/DDBJ whole genome shotgun (WGS) entry which is preliminary data.</text>
</comment>
<sequence length="92" mass="10211">MGYLLSGSSMAKKWWWFAVVLLAGPILCEATENIFAAEDNNNLMLSRGIKRHIDWFLSLLGQISWRARSGVLASVKISRLSIAALWSNADDG</sequence>
<name>A0A0J1GU36_9GAMM</name>
<dbReference type="PATRIC" id="fig|1195763.3.peg.4383"/>
<organism evidence="1 2">
    <name type="scientific">Photobacterium aquae</name>
    <dbReference type="NCBI Taxonomy" id="1195763"/>
    <lineage>
        <taxon>Bacteria</taxon>
        <taxon>Pseudomonadati</taxon>
        <taxon>Pseudomonadota</taxon>
        <taxon>Gammaproteobacteria</taxon>
        <taxon>Vibrionales</taxon>
        <taxon>Vibrionaceae</taxon>
        <taxon>Photobacterium</taxon>
    </lineage>
</organism>
<accession>A0A0J1GU36</accession>
<dbReference type="EMBL" id="LDOT01000037">
    <property type="protein sequence ID" value="KLV03235.1"/>
    <property type="molecule type" value="Genomic_DNA"/>
</dbReference>
<evidence type="ECO:0000313" key="1">
    <source>
        <dbReference type="EMBL" id="KLV03235.1"/>
    </source>
</evidence>
<dbReference type="STRING" id="1195763.ABT56_20420"/>
<keyword evidence="2" id="KW-1185">Reference proteome</keyword>
<evidence type="ECO:0000313" key="2">
    <source>
        <dbReference type="Proteomes" id="UP000036097"/>
    </source>
</evidence>
<reference evidence="1 2" key="1">
    <citation type="submission" date="2015-05" db="EMBL/GenBank/DDBJ databases">
        <title>Photobacterium galathea sp. nov.</title>
        <authorList>
            <person name="Machado H."/>
            <person name="Gram L."/>
        </authorList>
    </citation>
    <scope>NUCLEOTIDE SEQUENCE [LARGE SCALE GENOMIC DNA]</scope>
    <source>
        <strain evidence="1 2">CGMCC 1.12159</strain>
    </source>
</reference>
<protein>
    <submittedName>
        <fullName evidence="1">Uncharacterized protein</fullName>
    </submittedName>
</protein>
<dbReference type="AlphaFoldDB" id="A0A0J1GU36"/>
<dbReference type="Proteomes" id="UP000036097">
    <property type="component" value="Unassembled WGS sequence"/>
</dbReference>
<proteinExistence type="predicted"/>
<gene>
    <name evidence="1" type="ORF">ABT56_20420</name>
</gene>